<organism evidence="2 3">
    <name type="scientific">Cercophora newfieldiana</name>
    <dbReference type="NCBI Taxonomy" id="92897"/>
    <lineage>
        <taxon>Eukaryota</taxon>
        <taxon>Fungi</taxon>
        <taxon>Dikarya</taxon>
        <taxon>Ascomycota</taxon>
        <taxon>Pezizomycotina</taxon>
        <taxon>Sordariomycetes</taxon>
        <taxon>Sordariomycetidae</taxon>
        <taxon>Sordariales</taxon>
        <taxon>Lasiosphaeriaceae</taxon>
        <taxon>Cercophora</taxon>
    </lineage>
</organism>
<proteinExistence type="predicted"/>
<evidence type="ECO:0000313" key="3">
    <source>
        <dbReference type="Proteomes" id="UP001174936"/>
    </source>
</evidence>
<gene>
    <name evidence="2" type="ORF">B0T16DRAFT_408174</name>
</gene>
<evidence type="ECO:0000256" key="1">
    <source>
        <dbReference type="SAM" id="MobiDB-lite"/>
    </source>
</evidence>
<accession>A0AA40CRD3</accession>
<dbReference type="AlphaFoldDB" id="A0AA40CRD3"/>
<protein>
    <submittedName>
        <fullName evidence="2">Uncharacterized protein</fullName>
    </submittedName>
</protein>
<reference evidence="2" key="1">
    <citation type="submission" date="2023-06" db="EMBL/GenBank/DDBJ databases">
        <title>Genome-scale phylogeny and comparative genomics of the fungal order Sordariales.</title>
        <authorList>
            <consortium name="Lawrence Berkeley National Laboratory"/>
            <person name="Hensen N."/>
            <person name="Bonometti L."/>
            <person name="Westerberg I."/>
            <person name="Brannstrom I.O."/>
            <person name="Guillou S."/>
            <person name="Cros-Aarteil S."/>
            <person name="Calhoun S."/>
            <person name="Haridas S."/>
            <person name="Kuo A."/>
            <person name="Mondo S."/>
            <person name="Pangilinan J."/>
            <person name="Riley R."/>
            <person name="Labutti K."/>
            <person name="Andreopoulos B."/>
            <person name="Lipzen A."/>
            <person name="Chen C."/>
            <person name="Yanf M."/>
            <person name="Daum C."/>
            <person name="Ng V."/>
            <person name="Clum A."/>
            <person name="Steindorff A."/>
            <person name="Ohm R."/>
            <person name="Martin F."/>
            <person name="Silar P."/>
            <person name="Natvig D."/>
            <person name="Lalanne C."/>
            <person name="Gautier V."/>
            <person name="Ament-Velasquez S.L."/>
            <person name="Kruys A."/>
            <person name="Hutchinson M.I."/>
            <person name="Powell A.J."/>
            <person name="Barry K."/>
            <person name="Miller A.N."/>
            <person name="Grigoriev I.V."/>
            <person name="Debuchy R."/>
            <person name="Gladieux P."/>
            <person name="Thoren M.H."/>
            <person name="Johannesson H."/>
        </authorList>
    </citation>
    <scope>NUCLEOTIDE SEQUENCE</scope>
    <source>
        <strain evidence="2">SMH2532-1</strain>
    </source>
</reference>
<dbReference type="Proteomes" id="UP001174936">
    <property type="component" value="Unassembled WGS sequence"/>
</dbReference>
<feature type="region of interest" description="Disordered" evidence="1">
    <location>
        <begin position="1"/>
        <end position="23"/>
    </location>
</feature>
<feature type="compositionally biased region" description="Low complexity" evidence="1">
    <location>
        <begin position="12"/>
        <end position="21"/>
    </location>
</feature>
<name>A0AA40CRD3_9PEZI</name>
<sequence>MTTTQTDANMPTTQTETTNTQPGARAYNPLILATYDNWVLRFNMSYVWRCPTSTILLPLFREAFSTRHLDIGVASGYFPSAALQQSKLAANAGQHEITLMDLNEGSCEGEDRA</sequence>
<comment type="caution">
    <text evidence="2">The sequence shown here is derived from an EMBL/GenBank/DDBJ whole genome shotgun (WGS) entry which is preliminary data.</text>
</comment>
<evidence type="ECO:0000313" key="2">
    <source>
        <dbReference type="EMBL" id="KAK0648425.1"/>
    </source>
</evidence>
<feature type="compositionally biased region" description="Polar residues" evidence="1">
    <location>
        <begin position="1"/>
        <end position="11"/>
    </location>
</feature>
<dbReference type="EMBL" id="JAULSV010000003">
    <property type="protein sequence ID" value="KAK0648425.1"/>
    <property type="molecule type" value="Genomic_DNA"/>
</dbReference>
<keyword evidence="3" id="KW-1185">Reference proteome</keyword>